<gene>
    <name evidence="1" type="ORF">JI748_05145</name>
</gene>
<organism evidence="1 2">
    <name type="scientific">Devosia rhizoryzae</name>
    <dbReference type="NCBI Taxonomy" id="2774137"/>
    <lineage>
        <taxon>Bacteria</taxon>
        <taxon>Pseudomonadati</taxon>
        <taxon>Pseudomonadota</taxon>
        <taxon>Alphaproteobacteria</taxon>
        <taxon>Hyphomicrobiales</taxon>
        <taxon>Devosiaceae</taxon>
        <taxon>Devosia</taxon>
    </lineage>
</organism>
<sequence length="144" mass="15913">MIREGYLADWPMLLDGPVVSVRGAFHPNAEGEGSAHAYVALANGALFKFYYWRLIVGGESAVTSFDHLSRLGGPPIDAIAQLTAALEGQHCLRAELDLTRGDIALLLGNGTRLEALRIRTLFEDWEVEGPDSSLYWSNMIWKRP</sequence>
<name>A0ABX7C9C1_9HYPH</name>
<dbReference type="RefSeq" id="WP_201635698.1">
    <property type="nucleotide sequence ID" value="NZ_CP068046.1"/>
</dbReference>
<accession>A0ABX7C9C1</accession>
<protein>
    <submittedName>
        <fullName evidence="1">Uncharacterized protein</fullName>
    </submittedName>
</protein>
<dbReference type="Proteomes" id="UP000595857">
    <property type="component" value="Chromosome"/>
</dbReference>
<reference evidence="1 2" key="1">
    <citation type="submission" date="2021-01" db="EMBL/GenBank/DDBJ databases">
        <title>Genome seq and assembly of Devosia sp. LEGU1.</title>
        <authorList>
            <person name="Chhetri G."/>
        </authorList>
    </citation>
    <scope>NUCLEOTIDE SEQUENCE [LARGE SCALE GENOMIC DNA]</scope>
    <source>
        <strain evidence="1 2">LEGU1</strain>
    </source>
</reference>
<evidence type="ECO:0000313" key="2">
    <source>
        <dbReference type="Proteomes" id="UP000595857"/>
    </source>
</evidence>
<evidence type="ECO:0000313" key="1">
    <source>
        <dbReference type="EMBL" id="QQR40393.1"/>
    </source>
</evidence>
<proteinExistence type="predicted"/>
<keyword evidence="2" id="KW-1185">Reference proteome</keyword>
<dbReference type="EMBL" id="CP068046">
    <property type="protein sequence ID" value="QQR40393.1"/>
    <property type="molecule type" value="Genomic_DNA"/>
</dbReference>